<geneLocation type="plasmid" evidence="3 4">
    <name>pZSt-lp66</name>
</geneLocation>
<evidence type="ECO:0000313" key="3">
    <source>
        <dbReference type="EMBL" id="WAZ72484.1"/>
    </source>
</evidence>
<dbReference type="PANTHER" id="PTHR13696">
    <property type="entry name" value="P-LOOP CONTAINING NUCLEOSIDE TRIPHOSPHATE HYDROLASE"/>
    <property type="match status" value="1"/>
</dbReference>
<feature type="transmembrane region" description="Helical" evidence="1">
    <location>
        <begin position="12"/>
        <end position="31"/>
    </location>
</feature>
<organism evidence="3 4">
    <name type="scientific">Borrelia miyamotoi</name>
    <dbReference type="NCBI Taxonomy" id="47466"/>
    <lineage>
        <taxon>Bacteria</taxon>
        <taxon>Pseudomonadati</taxon>
        <taxon>Spirochaetota</taxon>
        <taxon>Spirochaetia</taxon>
        <taxon>Spirochaetales</taxon>
        <taxon>Borreliaceae</taxon>
        <taxon>Borrelia</taxon>
    </lineage>
</organism>
<dbReference type="Pfam" id="PF13614">
    <property type="entry name" value="AAA_31"/>
    <property type="match status" value="1"/>
</dbReference>
<dbReference type="InterPro" id="IPR027417">
    <property type="entry name" value="P-loop_NTPase"/>
</dbReference>
<dbReference type="PANTHER" id="PTHR13696:SF99">
    <property type="entry name" value="COBYRINIC ACID AC-DIAMIDE SYNTHASE"/>
    <property type="match status" value="1"/>
</dbReference>
<keyword evidence="1" id="KW-0472">Membrane</keyword>
<dbReference type="SUPFAM" id="SSF52540">
    <property type="entry name" value="P-loop containing nucleoside triphosphate hydrolases"/>
    <property type="match status" value="1"/>
</dbReference>
<gene>
    <name evidence="3" type="ORF">O5404_05570</name>
</gene>
<dbReference type="Gene3D" id="3.40.50.300">
    <property type="entry name" value="P-loop containing nucleotide triphosphate hydrolases"/>
    <property type="match status" value="1"/>
</dbReference>
<evidence type="ECO:0000256" key="1">
    <source>
        <dbReference type="SAM" id="Phobius"/>
    </source>
</evidence>
<keyword evidence="1" id="KW-1133">Transmembrane helix</keyword>
<name>A0AAX3JP82_9SPIR</name>
<reference evidence="3" key="1">
    <citation type="submission" date="2022-12" db="EMBL/GenBank/DDBJ databases">
        <title>B. miyamotoi WGS.</title>
        <authorList>
            <person name="Gabriele M."/>
            <person name="Kuleshov K.V."/>
            <person name="Hepner S."/>
            <person name="Hoornstra D."/>
            <person name="Hovius J.W."/>
            <person name="Platonov A.E."/>
            <person name="Fingerle V."/>
            <person name="Strube C."/>
        </authorList>
    </citation>
    <scope>NUCLEOTIDE SEQUENCE</scope>
    <source>
        <strain evidence="3">ZStruIII14-9</strain>
        <plasmid evidence="3">pZSt-lp66</plasmid>
    </source>
</reference>
<dbReference type="InterPro" id="IPR050678">
    <property type="entry name" value="DNA_Partitioning_ATPase"/>
</dbReference>
<keyword evidence="1" id="KW-0812">Transmembrane</keyword>
<protein>
    <submittedName>
        <fullName evidence="3">ParA family protein</fullName>
    </submittedName>
</protein>
<dbReference type="RefSeq" id="WP_269512232.1">
    <property type="nucleotide sequence ID" value="NZ_CP114723.1"/>
</dbReference>
<dbReference type="Proteomes" id="UP001164513">
    <property type="component" value="Plasmid pZSt-lp66"/>
</dbReference>
<dbReference type="InterPro" id="IPR025669">
    <property type="entry name" value="AAA_dom"/>
</dbReference>
<evidence type="ECO:0000259" key="2">
    <source>
        <dbReference type="Pfam" id="PF13614"/>
    </source>
</evidence>
<evidence type="ECO:0000313" key="4">
    <source>
        <dbReference type="Proteomes" id="UP001164513"/>
    </source>
</evidence>
<feature type="domain" description="AAA" evidence="2">
    <location>
        <begin position="7"/>
        <end position="183"/>
    </location>
</feature>
<sequence length="255" mass="29958">MDRKKPEIITIASIKGGVGKSILTIIFAYILKDISKKILVIDLDPQNSLTSYFIQYIKNLEFNNVYEFLKENINLDFEKYLNKINDDMYLLPSHPNLHLFNQQVDSYKVLSLKHRLKRFLADHVFDYVLIDTPPNLDSLLDNALHITDKLIVPIQVERFSVESLSILMKYISKISIYIDKTIDISMIENQFMRNRNTFKDIENLIQKEYGVFIKGKVHFSNKIKVFTNNLQEPNPKEIYYQECAECLNNILKIQI</sequence>
<keyword evidence="3" id="KW-0614">Plasmid</keyword>
<proteinExistence type="predicted"/>
<accession>A0AAX3JP82</accession>
<dbReference type="EMBL" id="CP114723">
    <property type="protein sequence ID" value="WAZ72484.1"/>
    <property type="molecule type" value="Genomic_DNA"/>
</dbReference>
<dbReference type="CDD" id="cd02042">
    <property type="entry name" value="ParAB_family"/>
    <property type="match status" value="1"/>
</dbReference>
<dbReference type="AlphaFoldDB" id="A0AAX3JP82"/>